<reference evidence="3 4" key="1">
    <citation type="submission" date="2018-07" db="EMBL/GenBank/DDBJ databases">
        <title>The draft genome of Phyllobacterium salinisoli.</title>
        <authorList>
            <person name="Liu L."/>
            <person name="Li L."/>
            <person name="Zhang X."/>
            <person name="Liang L."/>
        </authorList>
    </citation>
    <scope>NUCLEOTIDE SEQUENCE [LARGE SCALE GENOMIC DNA]</scope>
    <source>
        <strain evidence="3 4">LLAN61</strain>
    </source>
</reference>
<evidence type="ECO:0000259" key="2">
    <source>
        <dbReference type="PROSITE" id="PS50801"/>
    </source>
</evidence>
<sequence>MSHKRINQLLPADMPAIVEFHKNGNEAVISFKGAWITRNLGQVDRAIYEIEQKNGFSAATLDLSAVDRFDTAGAWLVERLRFSLEKTGKTVTLQGNPEKWDALFKAVKDSASSVRIEPAKRGSYLTAFFETIGKSVYQFLGDFLKIMHILGAMIVGASSPRAGANKIRFVAIFHQIDRLGVGAIPIVVLISTIMGAIIAQQGAFQLRNWGAEIYVASLSGILVLREIGVLLAAIMVAGRSGSAITAELGSMKMREEIDAMRVMGLDPISVLVFPRVVALTISMVLLTVISNIAGLVGAIFVGWAYSGIAPTAFLRLLHEAVTIQDYLAGLIKAPFMAMVIGILAAAEGMSVGGSAESLGRRVTSSVVKSIFLVIVIDGLFAVFYAAINF</sequence>
<keyword evidence="4" id="KW-1185">Reference proteome</keyword>
<dbReference type="PANTHER" id="PTHR30188:SF3">
    <property type="entry name" value="ABC TRANSPORTER PERMEASE"/>
    <property type="match status" value="1"/>
</dbReference>
<evidence type="ECO:0000256" key="1">
    <source>
        <dbReference type="SAM" id="Phobius"/>
    </source>
</evidence>
<organism evidence="3 4">
    <name type="scientific">Phyllobacterium salinisoli</name>
    <dbReference type="NCBI Taxonomy" id="1899321"/>
    <lineage>
        <taxon>Bacteria</taxon>
        <taxon>Pseudomonadati</taxon>
        <taxon>Pseudomonadota</taxon>
        <taxon>Alphaproteobacteria</taxon>
        <taxon>Hyphomicrobiales</taxon>
        <taxon>Phyllobacteriaceae</taxon>
        <taxon>Phyllobacterium</taxon>
    </lineage>
</organism>
<dbReference type="InterPro" id="IPR002645">
    <property type="entry name" value="STAS_dom"/>
</dbReference>
<dbReference type="SUPFAM" id="SSF52091">
    <property type="entry name" value="SpoIIaa-like"/>
    <property type="match status" value="1"/>
</dbReference>
<feature type="transmembrane region" description="Helical" evidence="1">
    <location>
        <begin position="179"/>
        <end position="201"/>
    </location>
</feature>
<feature type="domain" description="STAS" evidence="2">
    <location>
        <begin position="16"/>
        <end position="139"/>
    </location>
</feature>
<comment type="caution">
    <text evidence="3">The sequence shown here is derived from an EMBL/GenBank/DDBJ whole genome shotgun (WGS) entry which is preliminary data.</text>
</comment>
<keyword evidence="1" id="KW-0472">Membrane</keyword>
<gene>
    <name evidence="3" type="ORF">DUT91_24585</name>
</gene>
<proteinExistence type="predicted"/>
<dbReference type="Proteomes" id="UP000253420">
    <property type="component" value="Unassembled WGS sequence"/>
</dbReference>
<keyword evidence="1" id="KW-0812">Transmembrane</keyword>
<feature type="transmembrane region" description="Helical" evidence="1">
    <location>
        <begin position="326"/>
        <end position="346"/>
    </location>
</feature>
<keyword evidence="1" id="KW-1133">Transmembrane helix</keyword>
<dbReference type="OrthoDB" id="9805022at2"/>
<dbReference type="AlphaFoldDB" id="A0A368JY50"/>
<dbReference type="PROSITE" id="PS50801">
    <property type="entry name" value="STAS"/>
    <property type="match status" value="1"/>
</dbReference>
<evidence type="ECO:0000313" key="3">
    <source>
        <dbReference type="EMBL" id="RCS21375.1"/>
    </source>
</evidence>
<dbReference type="Pfam" id="PF02405">
    <property type="entry name" value="MlaE"/>
    <property type="match status" value="1"/>
</dbReference>
<protein>
    <submittedName>
        <fullName evidence="3">Organic solvent ABC transporter permease</fullName>
    </submittedName>
</protein>
<feature type="transmembrane region" description="Helical" evidence="1">
    <location>
        <begin position="213"/>
        <end position="238"/>
    </location>
</feature>
<name>A0A368JY50_9HYPH</name>
<feature type="transmembrane region" description="Helical" evidence="1">
    <location>
        <begin position="259"/>
        <end position="286"/>
    </location>
</feature>
<feature type="transmembrane region" description="Helical" evidence="1">
    <location>
        <begin position="292"/>
        <end position="314"/>
    </location>
</feature>
<dbReference type="Gene3D" id="3.30.750.24">
    <property type="entry name" value="STAS domain"/>
    <property type="match status" value="1"/>
</dbReference>
<dbReference type="GO" id="GO:0043190">
    <property type="term" value="C:ATP-binding cassette (ABC) transporter complex"/>
    <property type="evidence" value="ECO:0007669"/>
    <property type="project" value="InterPro"/>
</dbReference>
<feature type="transmembrane region" description="Helical" evidence="1">
    <location>
        <begin position="366"/>
        <end position="387"/>
    </location>
</feature>
<dbReference type="EMBL" id="QOZG01000055">
    <property type="protein sequence ID" value="RCS21375.1"/>
    <property type="molecule type" value="Genomic_DNA"/>
</dbReference>
<dbReference type="RefSeq" id="WP_114443007.1">
    <property type="nucleotide sequence ID" value="NZ_QOZG01000055.1"/>
</dbReference>
<dbReference type="InterPro" id="IPR036513">
    <property type="entry name" value="STAS_dom_sf"/>
</dbReference>
<dbReference type="PANTHER" id="PTHR30188">
    <property type="entry name" value="ABC TRANSPORTER PERMEASE PROTEIN-RELATED"/>
    <property type="match status" value="1"/>
</dbReference>
<evidence type="ECO:0000313" key="4">
    <source>
        <dbReference type="Proteomes" id="UP000253420"/>
    </source>
</evidence>
<dbReference type="InterPro" id="IPR030802">
    <property type="entry name" value="Permease_MalE"/>
</dbReference>
<accession>A0A368JY50</accession>
<dbReference type="GO" id="GO:0005548">
    <property type="term" value="F:phospholipid transporter activity"/>
    <property type="evidence" value="ECO:0007669"/>
    <property type="project" value="TreeGrafter"/>
</dbReference>